<feature type="non-terminal residue" evidence="1">
    <location>
        <position position="1"/>
    </location>
</feature>
<comment type="caution">
    <text evidence="1">The sequence shown here is derived from an EMBL/GenBank/DDBJ whole genome shotgun (WGS) entry which is preliminary data.</text>
</comment>
<accession>X1CVX5</accession>
<reference evidence="1" key="1">
    <citation type="journal article" date="2014" name="Front. Microbiol.">
        <title>High frequency of phylogenetically diverse reductive dehalogenase-homologous genes in deep subseafloor sedimentary metagenomes.</title>
        <authorList>
            <person name="Kawai M."/>
            <person name="Futagami T."/>
            <person name="Toyoda A."/>
            <person name="Takaki Y."/>
            <person name="Nishi S."/>
            <person name="Hori S."/>
            <person name="Arai W."/>
            <person name="Tsubouchi T."/>
            <person name="Morono Y."/>
            <person name="Uchiyama I."/>
            <person name="Ito T."/>
            <person name="Fujiyama A."/>
            <person name="Inagaki F."/>
            <person name="Takami H."/>
        </authorList>
    </citation>
    <scope>NUCLEOTIDE SEQUENCE</scope>
    <source>
        <strain evidence="1">Expedition CK06-06</strain>
    </source>
</reference>
<name>X1CVX5_9ZZZZ</name>
<organism evidence="1">
    <name type="scientific">marine sediment metagenome</name>
    <dbReference type="NCBI Taxonomy" id="412755"/>
    <lineage>
        <taxon>unclassified sequences</taxon>
        <taxon>metagenomes</taxon>
        <taxon>ecological metagenomes</taxon>
    </lineage>
</organism>
<gene>
    <name evidence="1" type="ORF">S01H4_32477</name>
</gene>
<evidence type="ECO:0000313" key="1">
    <source>
        <dbReference type="EMBL" id="GAG88351.1"/>
    </source>
</evidence>
<proteinExistence type="predicted"/>
<protein>
    <submittedName>
        <fullName evidence="1">Uncharacterized protein</fullName>
    </submittedName>
</protein>
<dbReference type="AlphaFoldDB" id="X1CVX5"/>
<dbReference type="EMBL" id="BART01016979">
    <property type="protein sequence ID" value="GAG88351.1"/>
    <property type="molecule type" value="Genomic_DNA"/>
</dbReference>
<sequence length="54" mass="6286">WLIKIKDVPREDVQELVIAGAQSEFQRAKAIIIPGTQSEFEKIRALRFMDHIYS</sequence>